<proteinExistence type="predicted"/>
<dbReference type="Proteomes" id="UP001530377">
    <property type="component" value="Unassembled WGS sequence"/>
</dbReference>
<accession>A0ABD3R4V4</accession>
<evidence type="ECO:0000256" key="1">
    <source>
        <dbReference type="SAM" id="SignalP"/>
    </source>
</evidence>
<dbReference type="AlphaFoldDB" id="A0ABD3R4V4"/>
<feature type="chain" id="PRO_5044886043" evidence="1">
    <location>
        <begin position="22"/>
        <end position="335"/>
    </location>
</feature>
<keyword evidence="3" id="KW-1185">Reference proteome</keyword>
<sequence>MSHHLPPFLLAILPMAGISSAFTCRSGMRASHIHPSFDDVPHHSSYFGGYERPTLCAGGDDAGGGGDGGRGGGGYKFGDITKSLIGGSVEKITGKPYEFGDLARAIDSSVKDKVCDLTGNDDYEFGDLSRWVDGKIRVEVSKFTNKDNYQFGDLTKEILKRMASGQYAMDDIFILLKALAMLGASISPVAGFLPVRMLVETLNFSLANDVAGKVTSTLAMELDKRLKKSLLGDENYKLGDATKRTIADAINNYTGKESYEFGDVTRKVMSKISDRVNTPNDRQMIGMSAEIMEPSIADAFDKWDILSGTDTKYGLDKIEKYVKLIEQERQGGTNV</sequence>
<evidence type="ECO:0000313" key="3">
    <source>
        <dbReference type="Proteomes" id="UP001530377"/>
    </source>
</evidence>
<evidence type="ECO:0000313" key="2">
    <source>
        <dbReference type="EMBL" id="KAL3807972.1"/>
    </source>
</evidence>
<gene>
    <name evidence="2" type="ORF">ACHAXA_010774</name>
</gene>
<name>A0ABD3R4V4_9STRA</name>
<dbReference type="EMBL" id="JALLPB020000564">
    <property type="protein sequence ID" value="KAL3807972.1"/>
    <property type="molecule type" value="Genomic_DNA"/>
</dbReference>
<reference evidence="2 3" key="1">
    <citation type="submission" date="2024-10" db="EMBL/GenBank/DDBJ databases">
        <title>Updated reference genomes for cyclostephanoid diatoms.</title>
        <authorList>
            <person name="Roberts W.R."/>
            <person name="Alverson A.J."/>
        </authorList>
    </citation>
    <scope>NUCLEOTIDE SEQUENCE [LARGE SCALE GENOMIC DNA]</scope>
    <source>
        <strain evidence="2 3">AJA228-03</strain>
    </source>
</reference>
<comment type="caution">
    <text evidence="2">The sequence shown here is derived from an EMBL/GenBank/DDBJ whole genome shotgun (WGS) entry which is preliminary data.</text>
</comment>
<keyword evidence="1" id="KW-0732">Signal</keyword>
<feature type="signal peptide" evidence="1">
    <location>
        <begin position="1"/>
        <end position="21"/>
    </location>
</feature>
<organism evidence="2 3">
    <name type="scientific">Cyclostephanos tholiformis</name>
    <dbReference type="NCBI Taxonomy" id="382380"/>
    <lineage>
        <taxon>Eukaryota</taxon>
        <taxon>Sar</taxon>
        <taxon>Stramenopiles</taxon>
        <taxon>Ochrophyta</taxon>
        <taxon>Bacillariophyta</taxon>
        <taxon>Coscinodiscophyceae</taxon>
        <taxon>Thalassiosirophycidae</taxon>
        <taxon>Stephanodiscales</taxon>
        <taxon>Stephanodiscaceae</taxon>
        <taxon>Cyclostephanos</taxon>
    </lineage>
</organism>
<protein>
    <submittedName>
        <fullName evidence="2">Uncharacterized protein</fullName>
    </submittedName>
</protein>